<dbReference type="EMBL" id="JH711581">
    <property type="protein sequence ID" value="EIW79367.1"/>
    <property type="molecule type" value="Genomic_DNA"/>
</dbReference>
<organism evidence="1 2">
    <name type="scientific">Coniophora puteana (strain RWD-64-598)</name>
    <name type="common">Brown rot fungus</name>
    <dbReference type="NCBI Taxonomy" id="741705"/>
    <lineage>
        <taxon>Eukaryota</taxon>
        <taxon>Fungi</taxon>
        <taxon>Dikarya</taxon>
        <taxon>Basidiomycota</taxon>
        <taxon>Agaricomycotina</taxon>
        <taxon>Agaricomycetes</taxon>
        <taxon>Agaricomycetidae</taxon>
        <taxon>Boletales</taxon>
        <taxon>Coniophorineae</taxon>
        <taxon>Coniophoraceae</taxon>
        <taxon>Coniophora</taxon>
    </lineage>
</organism>
<dbReference type="OMA" id="NRFAYWD"/>
<proteinExistence type="predicted"/>
<keyword evidence="2" id="KW-1185">Reference proteome</keyword>
<name>A0A5M3MK23_CONPW</name>
<dbReference type="RefSeq" id="XP_007771015.1">
    <property type="nucleotide sequence ID" value="XM_007772825.1"/>
</dbReference>
<comment type="caution">
    <text evidence="1">The sequence shown here is derived from an EMBL/GenBank/DDBJ whole genome shotgun (WGS) entry which is preliminary data.</text>
</comment>
<evidence type="ECO:0000313" key="1">
    <source>
        <dbReference type="EMBL" id="EIW79367.1"/>
    </source>
</evidence>
<sequence length="175" mass="19403">MRRASDVQRKLGTLADVHDGLRKFIAQYDAHAELLTPAFALSGTLPSAAAAGYESMAPEELDAFLADMEPDVRAADRDMREIEALEAKGVTGAGKLADYKALEPRLEALITAHEEDVELAASLEQRIAALVDRHSTHVDALSELFVAWDDLLTDTEDKVTRLERNRQERQRLGYE</sequence>
<reference evidence="2" key="1">
    <citation type="journal article" date="2012" name="Science">
        <title>The Paleozoic origin of enzymatic lignin decomposition reconstructed from 31 fungal genomes.</title>
        <authorList>
            <person name="Floudas D."/>
            <person name="Binder M."/>
            <person name="Riley R."/>
            <person name="Barry K."/>
            <person name="Blanchette R.A."/>
            <person name="Henrissat B."/>
            <person name="Martinez A.T."/>
            <person name="Otillar R."/>
            <person name="Spatafora J.W."/>
            <person name="Yadav J.S."/>
            <person name="Aerts A."/>
            <person name="Benoit I."/>
            <person name="Boyd A."/>
            <person name="Carlson A."/>
            <person name="Copeland A."/>
            <person name="Coutinho P.M."/>
            <person name="de Vries R.P."/>
            <person name="Ferreira P."/>
            <person name="Findley K."/>
            <person name="Foster B."/>
            <person name="Gaskell J."/>
            <person name="Glotzer D."/>
            <person name="Gorecki P."/>
            <person name="Heitman J."/>
            <person name="Hesse C."/>
            <person name="Hori C."/>
            <person name="Igarashi K."/>
            <person name="Jurgens J.A."/>
            <person name="Kallen N."/>
            <person name="Kersten P."/>
            <person name="Kohler A."/>
            <person name="Kuees U."/>
            <person name="Kumar T.K.A."/>
            <person name="Kuo A."/>
            <person name="LaButti K."/>
            <person name="Larrondo L.F."/>
            <person name="Lindquist E."/>
            <person name="Ling A."/>
            <person name="Lombard V."/>
            <person name="Lucas S."/>
            <person name="Lundell T."/>
            <person name="Martin R."/>
            <person name="McLaughlin D.J."/>
            <person name="Morgenstern I."/>
            <person name="Morin E."/>
            <person name="Murat C."/>
            <person name="Nagy L.G."/>
            <person name="Nolan M."/>
            <person name="Ohm R.A."/>
            <person name="Patyshakuliyeva A."/>
            <person name="Rokas A."/>
            <person name="Ruiz-Duenas F.J."/>
            <person name="Sabat G."/>
            <person name="Salamov A."/>
            <person name="Samejima M."/>
            <person name="Schmutz J."/>
            <person name="Slot J.C."/>
            <person name="St John F."/>
            <person name="Stenlid J."/>
            <person name="Sun H."/>
            <person name="Sun S."/>
            <person name="Syed K."/>
            <person name="Tsang A."/>
            <person name="Wiebenga A."/>
            <person name="Young D."/>
            <person name="Pisabarro A."/>
            <person name="Eastwood D.C."/>
            <person name="Martin F."/>
            <person name="Cullen D."/>
            <person name="Grigoriev I.V."/>
            <person name="Hibbett D.S."/>
        </authorList>
    </citation>
    <scope>NUCLEOTIDE SEQUENCE [LARGE SCALE GENOMIC DNA]</scope>
    <source>
        <strain evidence="2">RWD-64-598 SS2</strain>
    </source>
</reference>
<dbReference type="Proteomes" id="UP000053558">
    <property type="component" value="Unassembled WGS sequence"/>
</dbReference>
<gene>
    <name evidence="1" type="ORF">CONPUDRAFT_167124</name>
</gene>
<evidence type="ECO:0000313" key="2">
    <source>
        <dbReference type="Proteomes" id="UP000053558"/>
    </source>
</evidence>
<dbReference type="AlphaFoldDB" id="A0A5M3MK23"/>
<protein>
    <submittedName>
        <fullName evidence="1">Uncharacterized protein</fullName>
    </submittedName>
</protein>
<dbReference type="Pfam" id="PF07426">
    <property type="entry name" value="Dynactin_p22"/>
    <property type="match status" value="1"/>
</dbReference>
<dbReference type="InterPro" id="IPR009991">
    <property type="entry name" value="DCTN3"/>
</dbReference>
<dbReference type="KEGG" id="cput:CONPUDRAFT_167124"/>
<dbReference type="GO" id="GO:0005869">
    <property type="term" value="C:dynactin complex"/>
    <property type="evidence" value="ECO:0007669"/>
    <property type="project" value="InterPro"/>
</dbReference>
<accession>A0A5M3MK23</accession>
<dbReference type="GeneID" id="19205705"/>
<dbReference type="OrthoDB" id="16729at2759"/>
<dbReference type="GO" id="GO:0061640">
    <property type="term" value="P:cytoskeleton-dependent cytokinesis"/>
    <property type="evidence" value="ECO:0007669"/>
    <property type="project" value="InterPro"/>
</dbReference>